<accession>A0A6A6SHZ5</accession>
<dbReference type="SMART" id="SM00341">
    <property type="entry name" value="HRDC"/>
    <property type="match status" value="1"/>
</dbReference>
<dbReference type="InterPro" id="IPR044876">
    <property type="entry name" value="HRDC_dom_sf"/>
</dbReference>
<dbReference type="Gene3D" id="1.10.150.80">
    <property type="entry name" value="HRDC domain"/>
    <property type="match status" value="1"/>
</dbReference>
<keyword evidence="1" id="KW-0540">Nuclease</keyword>
<dbReference type="PANTHER" id="PTHR13620">
    <property type="entry name" value="3-5 EXONUCLEASE"/>
    <property type="match status" value="1"/>
</dbReference>
<dbReference type="GO" id="GO:0000166">
    <property type="term" value="F:nucleotide binding"/>
    <property type="evidence" value="ECO:0007669"/>
    <property type="project" value="InterPro"/>
</dbReference>
<feature type="region of interest" description="Disordered" evidence="3">
    <location>
        <begin position="469"/>
        <end position="532"/>
    </location>
</feature>
<reference evidence="5" key="1">
    <citation type="journal article" date="2020" name="Stud. Mycol.">
        <title>101 Dothideomycetes genomes: a test case for predicting lifestyles and emergence of pathogens.</title>
        <authorList>
            <person name="Haridas S."/>
            <person name="Albert R."/>
            <person name="Binder M."/>
            <person name="Bloem J."/>
            <person name="Labutti K."/>
            <person name="Salamov A."/>
            <person name="Andreopoulos B."/>
            <person name="Baker S."/>
            <person name="Barry K."/>
            <person name="Bills G."/>
            <person name="Bluhm B."/>
            <person name="Cannon C."/>
            <person name="Castanera R."/>
            <person name="Culley D."/>
            <person name="Daum C."/>
            <person name="Ezra D."/>
            <person name="Gonzalez J."/>
            <person name="Henrissat B."/>
            <person name="Kuo A."/>
            <person name="Liang C."/>
            <person name="Lipzen A."/>
            <person name="Lutzoni F."/>
            <person name="Magnuson J."/>
            <person name="Mondo S."/>
            <person name="Nolan M."/>
            <person name="Ohm R."/>
            <person name="Pangilinan J."/>
            <person name="Park H.-J."/>
            <person name="Ramirez L."/>
            <person name="Alfaro M."/>
            <person name="Sun H."/>
            <person name="Tritt A."/>
            <person name="Yoshinaga Y."/>
            <person name="Zwiers L.-H."/>
            <person name="Turgeon B."/>
            <person name="Goodwin S."/>
            <person name="Spatafora J."/>
            <person name="Crous P."/>
            <person name="Grigoriev I."/>
        </authorList>
    </citation>
    <scope>NUCLEOTIDE SEQUENCE</scope>
    <source>
        <strain evidence="5">CBS 473.64</strain>
    </source>
</reference>
<gene>
    <name evidence="5" type="ORF">P280DRAFT_388152</name>
</gene>
<evidence type="ECO:0000256" key="2">
    <source>
        <dbReference type="ARBA" id="ARBA00022801"/>
    </source>
</evidence>
<dbReference type="CDD" id="cd06141">
    <property type="entry name" value="WRN_exo"/>
    <property type="match status" value="1"/>
</dbReference>
<dbReference type="AlphaFoldDB" id="A0A6A6SHZ5"/>
<evidence type="ECO:0000313" key="6">
    <source>
        <dbReference type="Proteomes" id="UP000799753"/>
    </source>
</evidence>
<dbReference type="InterPro" id="IPR002121">
    <property type="entry name" value="HRDC_dom"/>
</dbReference>
<dbReference type="Pfam" id="PF00570">
    <property type="entry name" value="HRDC"/>
    <property type="match status" value="1"/>
</dbReference>
<dbReference type="InterPro" id="IPR036397">
    <property type="entry name" value="RNaseH_sf"/>
</dbReference>
<dbReference type="InterPro" id="IPR010997">
    <property type="entry name" value="HRDC-like_sf"/>
</dbReference>
<dbReference type="SUPFAM" id="SSF53098">
    <property type="entry name" value="Ribonuclease H-like"/>
    <property type="match status" value="1"/>
</dbReference>
<proteinExistence type="predicted"/>
<name>A0A6A6SHZ5_9PLEO</name>
<feature type="region of interest" description="Disordered" evidence="3">
    <location>
        <begin position="411"/>
        <end position="443"/>
    </location>
</feature>
<dbReference type="InterPro" id="IPR002562">
    <property type="entry name" value="3'-5'_exonuclease_dom"/>
</dbReference>
<dbReference type="GO" id="GO:0003676">
    <property type="term" value="F:nucleic acid binding"/>
    <property type="evidence" value="ECO:0007669"/>
    <property type="project" value="InterPro"/>
</dbReference>
<dbReference type="PANTHER" id="PTHR13620:SF104">
    <property type="entry name" value="EXONUCLEASE 3'-5' DOMAIN-CONTAINING PROTEIN 2"/>
    <property type="match status" value="1"/>
</dbReference>
<dbReference type="OrthoDB" id="1920326at2759"/>
<dbReference type="PROSITE" id="PS50967">
    <property type="entry name" value="HRDC"/>
    <property type="match status" value="2"/>
</dbReference>
<evidence type="ECO:0000259" key="4">
    <source>
        <dbReference type="PROSITE" id="PS50967"/>
    </source>
</evidence>
<evidence type="ECO:0000256" key="3">
    <source>
        <dbReference type="SAM" id="MobiDB-lite"/>
    </source>
</evidence>
<sequence length="614" mass="67957">MTGKIPGQRKISSEDSGGIKDAVKWPLDYRMQNPAKERYWSHSLYRGPEDKVVEVLYSKDQERSEVLAKMFLNEPVIGFDMEWIWNADKRTRLQENIGLIQIACEDKIALIHIGLHKGTTSKEIIAPSLRKLIENPAIAKTGVSILRADFHRLRKYFGLNPRGALELSHLHSLVNFTGKASSLTKKLVALAAQVQEHLGLPLSKGPVRTSNWSRALNPNQITYAAADAYAGFMLFHCMNAKRMAMDPTPPLPIFADSYPKIGHRGGICLHPLEEGGEAIMAEAFFNIPAEDEKADDKPDIENPANPEPLNILKQTKKPLTKAKVQAVSLDAVSKVLYDRLSENRKALAMEQNVKPYMIASNATLEGLAHRRPLTQDELLEVKGIGERKQAAYGAEWLTVITQFLSSEEATVATIQEPKTPIPNPRRQKIQPDDMSGSSSPAFEAPVQRTPQLHTGISFGMALASLDAGNHGNLPTTGPETVSAASDSDDSSTFVTPPSRPVSERKRKRTEPQTEHRQPPPPPTKESPQPLSPQTKIFRNKMVAFSKLVARKMPSRSSDADPIVSEQTLDHIVTMPPRTIEDLQRIPGIEGFKKACEETGTDLLKNIVKFTPAKT</sequence>
<dbReference type="GO" id="GO:0006139">
    <property type="term" value="P:nucleobase-containing compound metabolic process"/>
    <property type="evidence" value="ECO:0007669"/>
    <property type="project" value="InterPro"/>
</dbReference>
<organism evidence="5 6">
    <name type="scientific">Massarina eburnea CBS 473.64</name>
    <dbReference type="NCBI Taxonomy" id="1395130"/>
    <lineage>
        <taxon>Eukaryota</taxon>
        <taxon>Fungi</taxon>
        <taxon>Dikarya</taxon>
        <taxon>Ascomycota</taxon>
        <taxon>Pezizomycotina</taxon>
        <taxon>Dothideomycetes</taxon>
        <taxon>Pleosporomycetidae</taxon>
        <taxon>Pleosporales</taxon>
        <taxon>Massarineae</taxon>
        <taxon>Massarinaceae</taxon>
        <taxon>Massarina</taxon>
    </lineage>
</organism>
<evidence type="ECO:0000313" key="5">
    <source>
        <dbReference type="EMBL" id="KAF2646561.1"/>
    </source>
</evidence>
<dbReference type="SUPFAM" id="SSF47819">
    <property type="entry name" value="HRDC-like"/>
    <property type="match status" value="1"/>
</dbReference>
<feature type="domain" description="HRDC" evidence="4">
    <location>
        <begin position="531"/>
        <end position="614"/>
    </location>
</feature>
<dbReference type="EMBL" id="MU006776">
    <property type="protein sequence ID" value="KAF2646561.1"/>
    <property type="molecule type" value="Genomic_DNA"/>
</dbReference>
<dbReference type="Proteomes" id="UP000799753">
    <property type="component" value="Unassembled WGS sequence"/>
</dbReference>
<dbReference type="Pfam" id="PF01612">
    <property type="entry name" value="DNA_pol_A_exo1"/>
    <property type="match status" value="1"/>
</dbReference>
<keyword evidence="6" id="KW-1185">Reference proteome</keyword>
<dbReference type="InterPro" id="IPR051132">
    <property type="entry name" value="3-5_Exonuclease_domain"/>
</dbReference>
<dbReference type="GO" id="GO:0008408">
    <property type="term" value="F:3'-5' exonuclease activity"/>
    <property type="evidence" value="ECO:0007669"/>
    <property type="project" value="InterPro"/>
</dbReference>
<dbReference type="SMART" id="SM00474">
    <property type="entry name" value="35EXOc"/>
    <property type="match status" value="1"/>
</dbReference>
<feature type="domain" description="HRDC" evidence="4">
    <location>
        <begin position="330"/>
        <end position="410"/>
    </location>
</feature>
<protein>
    <recommendedName>
        <fullName evidence="4">HRDC domain-containing protein</fullName>
    </recommendedName>
</protein>
<dbReference type="Gene3D" id="3.30.420.10">
    <property type="entry name" value="Ribonuclease H-like superfamily/Ribonuclease H"/>
    <property type="match status" value="1"/>
</dbReference>
<keyword evidence="2" id="KW-0378">Hydrolase</keyword>
<dbReference type="GO" id="GO:0005737">
    <property type="term" value="C:cytoplasm"/>
    <property type="evidence" value="ECO:0007669"/>
    <property type="project" value="TreeGrafter"/>
</dbReference>
<evidence type="ECO:0000256" key="1">
    <source>
        <dbReference type="ARBA" id="ARBA00022722"/>
    </source>
</evidence>
<dbReference type="GO" id="GO:0005634">
    <property type="term" value="C:nucleus"/>
    <property type="evidence" value="ECO:0007669"/>
    <property type="project" value="TreeGrafter"/>
</dbReference>
<dbReference type="InterPro" id="IPR012337">
    <property type="entry name" value="RNaseH-like_sf"/>
</dbReference>